<proteinExistence type="predicted"/>
<dbReference type="STRING" id="1652495.ccrud_08640"/>
<dbReference type="OrthoDB" id="4422420at2"/>
<dbReference type="EMBL" id="CP015622">
    <property type="protein sequence ID" value="ANE04263.1"/>
    <property type="molecule type" value="Genomic_DNA"/>
</dbReference>
<evidence type="ECO:0000256" key="1">
    <source>
        <dbReference type="SAM" id="SignalP"/>
    </source>
</evidence>
<dbReference type="Pfam" id="PF14530">
    <property type="entry name" value="DUF4439"/>
    <property type="match status" value="1"/>
</dbReference>
<accession>A0A172QU93</accession>
<gene>
    <name evidence="3" type="ORF">ccrud_08640</name>
</gene>
<evidence type="ECO:0000313" key="4">
    <source>
        <dbReference type="Proteomes" id="UP000076929"/>
    </source>
</evidence>
<protein>
    <recommendedName>
        <fullName evidence="2">DUF4439 domain-containing protein</fullName>
    </recommendedName>
</protein>
<dbReference type="KEGG" id="ccjz:ccrud_08640"/>
<evidence type="ECO:0000313" key="3">
    <source>
        <dbReference type="EMBL" id="ANE04263.1"/>
    </source>
</evidence>
<dbReference type="Gene3D" id="1.20.1260.10">
    <property type="match status" value="1"/>
</dbReference>
<evidence type="ECO:0000259" key="2">
    <source>
        <dbReference type="Pfam" id="PF14530"/>
    </source>
</evidence>
<dbReference type="RefSeq" id="WP_066566265.1">
    <property type="nucleotide sequence ID" value="NZ_CP015622.1"/>
</dbReference>
<keyword evidence="1" id="KW-0732">Signal</keyword>
<dbReference type="SUPFAM" id="SSF47240">
    <property type="entry name" value="Ferritin-like"/>
    <property type="match status" value="1"/>
</dbReference>
<organism evidence="3 4">
    <name type="scientific">Corynebacterium crudilactis</name>
    <dbReference type="NCBI Taxonomy" id="1652495"/>
    <lineage>
        <taxon>Bacteria</taxon>
        <taxon>Bacillati</taxon>
        <taxon>Actinomycetota</taxon>
        <taxon>Actinomycetes</taxon>
        <taxon>Mycobacteriales</taxon>
        <taxon>Corynebacteriaceae</taxon>
        <taxon>Corynebacterium</taxon>
    </lineage>
</organism>
<feature type="domain" description="DUF4439" evidence="2">
    <location>
        <begin position="158"/>
        <end position="268"/>
    </location>
</feature>
<dbReference type="PROSITE" id="PS51257">
    <property type="entry name" value="PROKAR_LIPOPROTEIN"/>
    <property type="match status" value="1"/>
</dbReference>
<keyword evidence="4" id="KW-1185">Reference proteome</keyword>
<dbReference type="InterPro" id="IPR012347">
    <property type="entry name" value="Ferritin-like"/>
</dbReference>
<feature type="signal peptide" evidence="1">
    <location>
        <begin position="1"/>
        <end position="20"/>
    </location>
</feature>
<sequence length="276" mass="29600">MRWRIPIVLSVSLLSASLVACTPSPNPNETLTTMYQDALSDAQALSQAQPELSALRAEHADELLAEIHRVCGFDDEGTLPESCTVAVPDIAAIPTDNAEKYLSDSQALILDNLANMPRESIPLAIDHYIEESRFTQKSQVSIPTDLTLSTEELATAQELAAREYSASWALGVALAYLPATERDVVEDAIDNHAERAALLQLASAPENSEVAEPGYDSDIPAPSDEASARSAIRAIEDSMVQAWHAAASAATTDAWRVICAQIAGDTAREFTLIDAP</sequence>
<name>A0A172QU93_9CORY</name>
<dbReference type="InterPro" id="IPR029447">
    <property type="entry name" value="DUF4439"/>
</dbReference>
<reference evidence="3 4" key="1">
    <citation type="submission" date="2016-05" db="EMBL/GenBank/DDBJ databases">
        <title>Complete genome sequence of Corynebacterium crudilactis, a new Corynebacterium species isolated from raw cow's milk.</title>
        <authorList>
            <person name="Christian R."/>
            <person name="Zimmermann J."/>
            <person name="Lipski A."/>
            <person name="Kalinowski J."/>
        </authorList>
    </citation>
    <scope>NUCLEOTIDE SEQUENCE [LARGE SCALE GENOMIC DNA]</scope>
    <source>
        <strain evidence="3 4">JZ16</strain>
    </source>
</reference>
<dbReference type="AlphaFoldDB" id="A0A172QU93"/>
<dbReference type="InterPro" id="IPR009078">
    <property type="entry name" value="Ferritin-like_SF"/>
</dbReference>
<dbReference type="Proteomes" id="UP000076929">
    <property type="component" value="Chromosome"/>
</dbReference>
<feature type="chain" id="PRO_5038924585" description="DUF4439 domain-containing protein" evidence="1">
    <location>
        <begin position="21"/>
        <end position="276"/>
    </location>
</feature>